<dbReference type="EMBL" id="MU070037">
    <property type="protein sequence ID" value="KAF5830481.1"/>
    <property type="molecule type" value="Genomic_DNA"/>
</dbReference>
<evidence type="ECO:0000313" key="2">
    <source>
        <dbReference type="EMBL" id="KAF5830481.1"/>
    </source>
</evidence>
<protein>
    <submittedName>
        <fullName evidence="2">Uncharacterized protein</fullName>
    </submittedName>
</protein>
<dbReference type="Proteomes" id="UP000815325">
    <property type="component" value="Unassembled WGS sequence"/>
</dbReference>
<keyword evidence="3" id="KW-1185">Reference proteome</keyword>
<organism evidence="2 3">
    <name type="scientific">Dunaliella salina</name>
    <name type="common">Green alga</name>
    <name type="synonym">Protococcus salinus</name>
    <dbReference type="NCBI Taxonomy" id="3046"/>
    <lineage>
        <taxon>Eukaryota</taxon>
        <taxon>Viridiplantae</taxon>
        <taxon>Chlorophyta</taxon>
        <taxon>core chlorophytes</taxon>
        <taxon>Chlorophyceae</taxon>
        <taxon>CS clade</taxon>
        <taxon>Chlamydomonadales</taxon>
        <taxon>Dunaliellaceae</taxon>
        <taxon>Dunaliella</taxon>
    </lineage>
</organism>
<evidence type="ECO:0000313" key="3">
    <source>
        <dbReference type="Proteomes" id="UP000815325"/>
    </source>
</evidence>
<feature type="compositionally biased region" description="Low complexity" evidence="1">
    <location>
        <begin position="268"/>
        <end position="278"/>
    </location>
</feature>
<reference evidence="2" key="1">
    <citation type="submission" date="2017-08" db="EMBL/GenBank/DDBJ databases">
        <authorList>
            <person name="Polle J.E."/>
            <person name="Barry K."/>
            <person name="Cushman J."/>
            <person name="Schmutz J."/>
            <person name="Tran D."/>
            <person name="Hathwaick L.T."/>
            <person name="Yim W.C."/>
            <person name="Jenkins J."/>
            <person name="Mckie-Krisberg Z.M."/>
            <person name="Prochnik S."/>
            <person name="Lindquist E."/>
            <person name="Dockter R.B."/>
            <person name="Adam C."/>
            <person name="Molina H."/>
            <person name="Bunkerborg J."/>
            <person name="Jin E."/>
            <person name="Buchheim M."/>
            <person name="Magnuson J."/>
        </authorList>
    </citation>
    <scope>NUCLEOTIDE SEQUENCE</scope>
    <source>
        <strain evidence="2">CCAP 19/18</strain>
    </source>
</reference>
<sequence>MLYGLHSHSVVCKQRLFHSATAQSRQMQHMRRATSVTQYLPSTKSEAVQLTMEMKSFQSWPELEALFEEHKGDLWPINIAALHTRISQVTWPASRTAVLPPPGEAAALGYNDETWDEPDHLFSVDEEGLPQPVFAVRVMEAREVDAFHDFYARLAYTTGRAMRRGMAMREICTIARAAAQLGVHNGWLLDELREASLPFLQSSARKYGTLDCQISLKGGLRDEGAAMDLRQMAQLAYSFGKLHFVPEGVWMPCLLVASQAAMQHTAPAATAPSSLSSSRDSIQEDSMGSNQTLPLASTRLQSAQTSPEASQWRYKVQERLQAQTQQLEKQVPRSKQIWQRPIGQNAWLPEIPAPLQQQQQQQQQELAGSMHRKELMQSLANLVYALIVLMGIVPPKTWMTQFFAASLPQLHTASGAELVQVVRALQTLSSDALVEQLPGQQLQQQQQQQQCPSYHFKRQQVRQRAGKSQLQLQQQKTRQHLSMHGVPDAWSAALLQAIQRQASAAAPDKFKELLSKLTCRIEAACRQKEERRQAAKNDGLMS</sequence>
<name>A0ABQ7G7D3_DUNSA</name>
<proteinExistence type="predicted"/>
<accession>A0ABQ7G7D3</accession>
<feature type="region of interest" description="Disordered" evidence="1">
    <location>
        <begin position="268"/>
        <end position="290"/>
    </location>
</feature>
<gene>
    <name evidence="2" type="ORF">DUNSADRAFT_14522</name>
</gene>
<comment type="caution">
    <text evidence="2">The sequence shown here is derived from an EMBL/GenBank/DDBJ whole genome shotgun (WGS) entry which is preliminary data.</text>
</comment>
<evidence type="ECO:0000256" key="1">
    <source>
        <dbReference type="SAM" id="MobiDB-lite"/>
    </source>
</evidence>